<proteinExistence type="predicted"/>
<feature type="domain" description="Enoyl reductase (ER)" evidence="2">
    <location>
        <begin position="112"/>
        <end position="427"/>
    </location>
</feature>
<dbReference type="InterPro" id="IPR049391">
    <property type="entry name" value="FAS_pseudo-KR"/>
</dbReference>
<dbReference type="InterPro" id="IPR036291">
    <property type="entry name" value="NAD(P)-bd_dom_sf"/>
</dbReference>
<dbReference type="EMBL" id="JANEYG010000017">
    <property type="protein sequence ID" value="KAJ8919480.1"/>
    <property type="molecule type" value="Genomic_DNA"/>
</dbReference>
<dbReference type="GO" id="GO:0016491">
    <property type="term" value="F:oxidoreductase activity"/>
    <property type="evidence" value="ECO:0007669"/>
    <property type="project" value="InterPro"/>
</dbReference>
<feature type="domain" description="Ketoreductase" evidence="1">
    <location>
        <begin position="457"/>
        <end position="638"/>
    </location>
</feature>
<dbReference type="Gene3D" id="3.90.180.10">
    <property type="entry name" value="Medium-chain alcohol dehydrogenases, catalytic domain"/>
    <property type="match status" value="1"/>
</dbReference>
<dbReference type="Gene3D" id="1.10.1200.10">
    <property type="entry name" value="ACP-like"/>
    <property type="match status" value="1"/>
</dbReference>
<dbReference type="PANTHER" id="PTHR43775">
    <property type="entry name" value="FATTY ACID SYNTHASE"/>
    <property type="match status" value="1"/>
</dbReference>
<evidence type="ECO:0008006" key="5">
    <source>
        <dbReference type="Google" id="ProtNLM"/>
    </source>
</evidence>
<dbReference type="InterPro" id="IPR057326">
    <property type="entry name" value="KR_dom"/>
</dbReference>
<reference evidence="3 4" key="1">
    <citation type="journal article" date="2023" name="Insect Mol. Biol.">
        <title>Genome sequencing provides insights into the evolution of gene families encoding plant cell wall-degrading enzymes in longhorned beetles.</title>
        <authorList>
            <person name="Shin N.R."/>
            <person name="Okamura Y."/>
            <person name="Kirsch R."/>
            <person name="Pauchet Y."/>
        </authorList>
    </citation>
    <scope>NUCLEOTIDE SEQUENCE [LARGE SCALE GENOMIC DNA]</scope>
    <source>
        <strain evidence="3">EAD_L_NR</strain>
    </source>
</reference>
<dbReference type="AlphaFoldDB" id="A0AAV8VZ06"/>
<evidence type="ECO:0000313" key="3">
    <source>
        <dbReference type="EMBL" id="KAJ8919480.1"/>
    </source>
</evidence>
<dbReference type="PANTHER" id="PTHR43775:SF23">
    <property type="entry name" value="FATTY ACID SYNTHASE 3"/>
    <property type="match status" value="1"/>
</dbReference>
<dbReference type="SMART" id="SM00822">
    <property type="entry name" value="PKS_KR"/>
    <property type="match status" value="1"/>
</dbReference>
<evidence type="ECO:0000259" key="2">
    <source>
        <dbReference type="SMART" id="SM00829"/>
    </source>
</evidence>
<evidence type="ECO:0000259" key="1">
    <source>
        <dbReference type="SMART" id="SM00822"/>
    </source>
</evidence>
<sequence>ELSWLQEVQSSIKKEKHEDIVLYGENKAKNGIMGLVNCLRMEPQSRHVRCVFTMDEVEEFDPQTPFYTNQLKKYMAINVYKDGQWGTYRHLPLQKLDIVEREHCFANVTLRGDLSSLKWIEGPLRNDMKVQPERDLIHVYYCALNFRDVMTALGKISVDVITQDRLQQECVQGIEFSGRDREGNRVMGMIATGALSSLLLSDKYLRFPIPDKWNFEDAATVPVVYGTVIYALLLRGQMSRGESILIHSGTGGVGLAAIGLCLHYGCKVFTTVGTKEKRDFLKNAFPQLKDDNIGNSHDESFVQLILQGTNGRGVHMVLNSLAEEKLVASIRCLARGGRFIEIGKFDMTQNHHLNTLLFQKEASIQGVMLDQLFNEPPQIKKKLMKLMLDGLKYGAIKPLNRTVFKYNEIEQAFRYMATGKHKGKVLIQLRTPEKEPIIRPTIMNFPGIPRYFCNAEKVYIITGGLGGFGLELTDWLILRGARKVVLSSSRGITTGYQDYRLNIWKNYGVVVKISTAQISTRTGCKQLIQESQELGPIDAIFNLAVILADAVFENQTRESFITSFGPKAYSTGYLDELTRQMCPDLSQFVVFSSVSCGRGNAGQTNYGMSNSVMERICEDRKQAGFPALAIQWGAVGEVGLVAEKLEDDVEIEISGTLQQKISSCLQVMDIFLRQNESPIVSSIVVAEKREINSADNVVDAIMNILGLSHSNSVCLHSTLPELGMDSMTGVEIKQVLERDFEMFLSPKDIRTMTLAKLKEMQKEKPDNDDKSKDKAYFGIEMVIRPMGNKAQDNPPYVEMKSKVLPDVEAPTLLLFPGIDGFANIFEYLTENINAHTIGVQLNNLDGDAKTIMEMAASVLPTVLKYTTNNKFLIVSYSYGTLVALEVVSMLEERGYVGTLIAIDGAPMLMRQILMNLEVESPKIFETALLCQLLSLCVPLEEIAKHKEELFMCPTWEDRMNLGIEIIKDPTVDAVNYHKLVANGIYKRLQAIMIYTPSYCKLKTNVKLIKPTQCSTTGLPEDYGLSQYFDKPIQVQNFEGNHFTILDNEAVVEFINRSLQEVADSEAHSK</sequence>
<dbReference type="InterPro" id="IPR036736">
    <property type="entry name" value="ACP-like_sf"/>
</dbReference>
<dbReference type="SUPFAM" id="SSF51735">
    <property type="entry name" value="NAD(P)-binding Rossmann-fold domains"/>
    <property type="match status" value="2"/>
</dbReference>
<dbReference type="CDD" id="cd05195">
    <property type="entry name" value="enoyl_red"/>
    <property type="match status" value="1"/>
</dbReference>
<dbReference type="InterPro" id="IPR011032">
    <property type="entry name" value="GroES-like_sf"/>
</dbReference>
<dbReference type="CDD" id="cd08954">
    <property type="entry name" value="KR_1_FAS_SDR_x"/>
    <property type="match status" value="1"/>
</dbReference>
<dbReference type="InterPro" id="IPR029058">
    <property type="entry name" value="AB_hydrolase_fold"/>
</dbReference>
<dbReference type="Gene3D" id="3.40.50.1820">
    <property type="entry name" value="alpha/beta hydrolase"/>
    <property type="match status" value="1"/>
</dbReference>
<dbReference type="Pfam" id="PF21149">
    <property type="entry name" value="FAS_pseudo-KR"/>
    <property type="match status" value="1"/>
</dbReference>
<gene>
    <name evidence="3" type="ORF">NQ315_002101</name>
</gene>
<keyword evidence="4" id="KW-1185">Reference proteome</keyword>
<dbReference type="Pfam" id="PF00107">
    <property type="entry name" value="ADH_zinc_N"/>
    <property type="match status" value="1"/>
</dbReference>
<dbReference type="Gene3D" id="3.40.50.720">
    <property type="entry name" value="NAD(P)-binding Rossmann-like Domain"/>
    <property type="match status" value="1"/>
</dbReference>
<accession>A0AAV8VZ06</accession>
<name>A0AAV8VZ06_9CUCU</name>
<dbReference type="SMART" id="SM00829">
    <property type="entry name" value="PKS_ER"/>
    <property type="match status" value="1"/>
</dbReference>
<dbReference type="InterPro" id="IPR013968">
    <property type="entry name" value="PKS_KR"/>
</dbReference>
<comment type="caution">
    <text evidence="3">The sequence shown here is derived from an EMBL/GenBank/DDBJ whole genome shotgun (WGS) entry which is preliminary data.</text>
</comment>
<dbReference type="InterPro" id="IPR050091">
    <property type="entry name" value="PKS_NRPS_Biosynth_Enz"/>
</dbReference>
<dbReference type="Proteomes" id="UP001159042">
    <property type="component" value="Unassembled WGS sequence"/>
</dbReference>
<dbReference type="InterPro" id="IPR020843">
    <property type="entry name" value="ER"/>
</dbReference>
<organism evidence="3 4">
    <name type="scientific">Exocentrus adspersus</name>
    <dbReference type="NCBI Taxonomy" id="1586481"/>
    <lineage>
        <taxon>Eukaryota</taxon>
        <taxon>Metazoa</taxon>
        <taxon>Ecdysozoa</taxon>
        <taxon>Arthropoda</taxon>
        <taxon>Hexapoda</taxon>
        <taxon>Insecta</taxon>
        <taxon>Pterygota</taxon>
        <taxon>Neoptera</taxon>
        <taxon>Endopterygota</taxon>
        <taxon>Coleoptera</taxon>
        <taxon>Polyphaga</taxon>
        <taxon>Cucujiformia</taxon>
        <taxon>Chrysomeloidea</taxon>
        <taxon>Cerambycidae</taxon>
        <taxon>Lamiinae</taxon>
        <taxon>Acanthocinini</taxon>
        <taxon>Exocentrus</taxon>
    </lineage>
</organism>
<dbReference type="Pfam" id="PF08659">
    <property type="entry name" value="KR"/>
    <property type="match status" value="1"/>
</dbReference>
<dbReference type="GO" id="GO:0006633">
    <property type="term" value="P:fatty acid biosynthetic process"/>
    <property type="evidence" value="ECO:0007669"/>
    <property type="project" value="TreeGrafter"/>
</dbReference>
<dbReference type="SUPFAM" id="SSF53474">
    <property type="entry name" value="alpha/beta-Hydrolases"/>
    <property type="match status" value="1"/>
</dbReference>
<protein>
    <recommendedName>
        <fullName evidence="5">Oleoyl-[acyl-carrier-protein] hydrolase</fullName>
    </recommendedName>
</protein>
<dbReference type="GO" id="GO:0004312">
    <property type="term" value="F:fatty acid synthase activity"/>
    <property type="evidence" value="ECO:0007669"/>
    <property type="project" value="TreeGrafter"/>
</dbReference>
<feature type="non-terminal residue" evidence="3">
    <location>
        <position position="1"/>
    </location>
</feature>
<dbReference type="SUPFAM" id="SSF50129">
    <property type="entry name" value="GroES-like"/>
    <property type="match status" value="1"/>
</dbReference>
<dbReference type="SUPFAM" id="SSF47336">
    <property type="entry name" value="ACP-like"/>
    <property type="match status" value="1"/>
</dbReference>
<dbReference type="InterPro" id="IPR013149">
    <property type="entry name" value="ADH-like_C"/>
</dbReference>
<evidence type="ECO:0000313" key="4">
    <source>
        <dbReference type="Proteomes" id="UP001159042"/>
    </source>
</evidence>